<dbReference type="OrthoDB" id="8679546at2"/>
<dbReference type="PANTHER" id="PTHR42928">
    <property type="entry name" value="TRICARBOXYLATE-BINDING PROTEIN"/>
    <property type="match status" value="1"/>
</dbReference>
<keyword evidence="4" id="KW-1185">Reference proteome</keyword>
<dbReference type="SUPFAM" id="SSF53850">
    <property type="entry name" value="Periplasmic binding protein-like II"/>
    <property type="match status" value="1"/>
</dbReference>
<keyword evidence="2" id="KW-0732">Signal</keyword>
<feature type="chain" id="PRO_5020559030" evidence="2">
    <location>
        <begin position="25"/>
        <end position="323"/>
    </location>
</feature>
<feature type="signal peptide" evidence="2">
    <location>
        <begin position="1"/>
        <end position="24"/>
    </location>
</feature>
<dbReference type="EMBL" id="SGXC01000002">
    <property type="protein sequence ID" value="RZS81650.1"/>
    <property type="molecule type" value="Genomic_DNA"/>
</dbReference>
<organism evidence="3 4">
    <name type="scientific">Pigmentiphaga kullae</name>
    <dbReference type="NCBI Taxonomy" id="151784"/>
    <lineage>
        <taxon>Bacteria</taxon>
        <taxon>Pseudomonadati</taxon>
        <taxon>Pseudomonadota</taxon>
        <taxon>Betaproteobacteria</taxon>
        <taxon>Burkholderiales</taxon>
        <taxon>Alcaligenaceae</taxon>
        <taxon>Pigmentiphaga</taxon>
    </lineage>
</organism>
<accession>A0A4Q7NF43</accession>
<comment type="caution">
    <text evidence="3">The sequence shown here is derived from an EMBL/GenBank/DDBJ whole genome shotgun (WGS) entry which is preliminary data.</text>
</comment>
<evidence type="ECO:0000256" key="1">
    <source>
        <dbReference type="ARBA" id="ARBA00006987"/>
    </source>
</evidence>
<reference evidence="3 4" key="1">
    <citation type="submission" date="2019-02" db="EMBL/GenBank/DDBJ databases">
        <title>Genomic Encyclopedia of Type Strains, Phase IV (KMG-IV): sequencing the most valuable type-strain genomes for metagenomic binning, comparative biology and taxonomic classification.</title>
        <authorList>
            <person name="Goeker M."/>
        </authorList>
    </citation>
    <scope>NUCLEOTIDE SEQUENCE [LARGE SCALE GENOMIC DNA]</scope>
    <source>
        <strain evidence="3 4">K24</strain>
    </source>
</reference>
<dbReference type="PIRSF" id="PIRSF017082">
    <property type="entry name" value="YflP"/>
    <property type="match status" value="1"/>
</dbReference>
<evidence type="ECO:0000256" key="2">
    <source>
        <dbReference type="SAM" id="SignalP"/>
    </source>
</evidence>
<dbReference type="InterPro" id="IPR042100">
    <property type="entry name" value="Bug_dom1"/>
</dbReference>
<proteinExistence type="inferred from homology"/>
<evidence type="ECO:0000313" key="3">
    <source>
        <dbReference type="EMBL" id="RZS81650.1"/>
    </source>
</evidence>
<dbReference type="Proteomes" id="UP000292445">
    <property type="component" value="Unassembled WGS sequence"/>
</dbReference>
<keyword evidence="3" id="KW-0675">Receptor</keyword>
<dbReference type="Gene3D" id="3.40.190.150">
    <property type="entry name" value="Bordetella uptake gene, domain 1"/>
    <property type="match status" value="1"/>
</dbReference>
<dbReference type="CDD" id="cd13578">
    <property type="entry name" value="PBP2_Bug27"/>
    <property type="match status" value="1"/>
</dbReference>
<dbReference type="InterPro" id="IPR005064">
    <property type="entry name" value="BUG"/>
</dbReference>
<protein>
    <submittedName>
        <fullName evidence="3">Tripartite-type tricarboxylate transporter receptor subunit TctC</fullName>
    </submittedName>
</protein>
<evidence type="ECO:0000313" key="4">
    <source>
        <dbReference type="Proteomes" id="UP000292445"/>
    </source>
</evidence>
<dbReference type="Gene3D" id="3.40.190.10">
    <property type="entry name" value="Periplasmic binding protein-like II"/>
    <property type="match status" value="1"/>
</dbReference>
<comment type="similarity">
    <text evidence="1">Belongs to the UPF0065 (bug) family.</text>
</comment>
<dbReference type="RefSeq" id="WP_130359566.1">
    <property type="nucleotide sequence ID" value="NZ_SGXC01000002.1"/>
</dbReference>
<sequence length="323" mass="33351">MTSLRTAAAALAACGLAWPALTHAEAAWPAKPIRFVVAFAPAGPADIIARLLGHRLGEVLGQSIVVENRPGAGGSVASAAVARADPDGYTLLINTSSYAVNPAMQRNLGFDAEKDLTLAALVASSPNLIVTAPNLKARTLQEVIAAAKSGDYNYGTAGAGTTPHLTAEYLFKVLARTPVTHIPYQGAGPALTAAAAGQTQLASVALPAAVELVKAGKVRGLVVTGSKRSAALPEVPTVAESGFPGFADVTWVGVFAPARTPDAVLQRLNDEVARIQRDPDFQAKLAATGFEPLGGTLPEARKYLHDELAKWAKVVKETGAQVN</sequence>
<dbReference type="Pfam" id="PF03401">
    <property type="entry name" value="TctC"/>
    <property type="match status" value="1"/>
</dbReference>
<dbReference type="AlphaFoldDB" id="A0A4Q7NF43"/>
<gene>
    <name evidence="3" type="ORF">EV675_4277</name>
</gene>
<dbReference type="PANTHER" id="PTHR42928:SF5">
    <property type="entry name" value="BLR1237 PROTEIN"/>
    <property type="match status" value="1"/>
</dbReference>
<name>A0A4Q7NF43_9BURK</name>